<keyword evidence="5 7" id="KW-1015">Disulfide bond</keyword>
<dbReference type="InterPro" id="IPR023205">
    <property type="entry name" value="DsbA/DsbL"/>
</dbReference>
<keyword evidence="3" id="KW-0732">Signal</keyword>
<evidence type="ECO:0000256" key="6">
    <source>
        <dbReference type="ARBA" id="ARBA00023284"/>
    </source>
</evidence>
<organism evidence="10 11">
    <name type="scientific">Ideonella alba</name>
    <dbReference type="NCBI Taxonomy" id="2824118"/>
    <lineage>
        <taxon>Bacteria</taxon>
        <taxon>Pseudomonadati</taxon>
        <taxon>Pseudomonadota</taxon>
        <taxon>Betaproteobacteria</taxon>
        <taxon>Burkholderiales</taxon>
        <taxon>Sphaerotilaceae</taxon>
        <taxon>Ideonella</taxon>
    </lineage>
</organism>
<comment type="similarity">
    <text evidence="2">Belongs to the thioredoxin family. DsbA subfamily.</text>
</comment>
<comment type="caution">
    <text evidence="10">The sequence shown here is derived from an EMBL/GenBank/DDBJ whole genome shotgun (WGS) entry which is preliminary data.</text>
</comment>
<dbReference type="PANTHER" id="PTHR35891:SF3">
    <property type="entry name" value="THIOL:DISULFIDE INTERCHANGE PROTEIN DSBL"/>
    <property type="match status" value="1"/>
</dbReference>
<keyword evidence="4 7" id="KW-0574">Periplasm</keyword>
<evidence type="ECO:0000259" key="9">
    <source>
        <dbReference type="PROSITE" id="PS51352"/>
    </source>
</evidence>
<evidence type="ECO:0000256" key="1">
    <source>
        <dbReference type="ARBA" id="ARBA00004418"/>
    </source>
</evidence>
<reference evidence="10 11" key="1">
    <citation type="submission" date="2021-04" db="EMBL/GenBank/DDBJ databases">
        <title>The genome sequence of Ideonella sp. 3Y2.</title>
        <authorList>
            <person name="Liu Y."/>
        </authorList>
    </citation>
    <scope>NUCLEOTIDE SEQUENCE [LARGE SCALE GENOMIC DNA]</scope>
    <source>
        <strain evidence="10 11">3Y2</strain>
    </source>
</reference>
<evidence type="ECO:0000256" key="5">
    <source>
        <dbReference type="ARBA" id="ARBA00023157"/>
    </source>
</evidence>
<feature type="domain" description="Thioredoxin" evidence="9">
    <location>
        <begin position="11"/>
        <end position="206"/>
    </location>
</feature>
<dbReference type="InterPro" id="IPR001853">
    <property type="entry name" value="DSBA-like_thioredoxin_dom"/>
</dbReference>
<dbReference type="PROSITE" id="PS51352">
    <property type="entry name" value="THIOREDOXIN_2"/>
    <property type="match status" value="1"/>
</dbReference>
<feature type="disulfide bond" description="Redox-active" evidence="8">
    <location>
        <begin position="59"/>
        <end position="62"/>
    </location>
</feature>
<dbReference type="CDD" id="cd03019">
    <property type="entry name" value="DsbA_DsbA"/>
    <property type="match status" value="1"/>
</dbReference>
<dbReference type="InterPro" id="IPR036249">
    <property type="entry name" value="Thioredoxin-like_sf"/>
</dbReference>
<evidence type="ECO:0000313" key="11">
    <source>
        <dbReference type="Proteomes" id="UP000676246"/>
    </source>
</evidence>
<evidence type="ECO:0000256" key="2">
    <source>
        <dbReference type="ARBA" id="ARBA00005791"/>
    </source>
</evidence>
<dbReference type="PIRSF" id="PIRSF001488">
    <property type="entry name" value="Tdi_protein"/>
    <property type="match status" value="1"/>
</dbReference>
<dbReference type="EMBL" id="JAGQDD010000018">
    <property type="protein sequence ID" value="MBQ0932695.1"/>
    <property type="molecule type" value="Genomic_DNA"/>
</dbReference>
<evidence type="ECO:0000256" key="7">
    <source>
        <dbReference type="PIRNR" id="PIRNR001488"/>
    </source>
</evidence>
<dbReference type="InterPro" id="IPR013766">
    <property type="entry name" value="Thioredoxin_domain"/>
</dbReference>
<protein>
    <recommendedName>
        <fullName evidence="7">Thiol:disulfide interchange protein</fullName>
    </recommendedName>
</protein>
<gene>
    <name evidence="10" type="ORF">KAK03_19625</name>
</gene>
<sequence>MNRREFTGALVAVGGVATTSLAQAQGGPVEGTHYMRLASPVPVSVPGKVEVLEFFMYSCPHCFQFDPALEAWVKKQPADVAFRRVPVAFRPNLEIHQRLYYALEALGQLEALHTKAFNSIHVEHKMLLKDEDVAAWGAANGLDGAKLLDTMKSFSVAGKVRAAKQTMEAYRVDGVPMLAIQGRWTTSGSTAGTHEKALAVADYLVAQARKTKT</sequence>
<dbReference type="InterPro" id="IPR050824">
    <property type="entry name" value="Thiol_disulfide_DsbA"/>
</dbReference>
<dbReference type="Pfam" id="PF01323">
    <property type="entry name" value="DSBA"/>
    <property type="match status" value="1"/>
</dbReference>
<evidence type="ECO:0000256" key="4">
    <source>
        <dbReference type="ARBA" id="ARBA00022764"/>
    </source>
</evidence>
<comment type="subcellular location">
    <subcellularLocation>
        <location evidence="1 7">Periplasm</location>
    </subcellularLocation>
</comment>
<name>A0A940YDM9_9BURK</name>
<dbReference type="PANTHER" id="PTHR35891">
    <property type="entry name" value="THIOL:DISULFIDE INTERCHANGE PROTEIN DSBA"/>
    <property type="match status" value="1"/>
</dbReference>
<evidence type="ECO:0000256" key="3">
    <source>
        <dbReference type="ARBA" id="ARBA00022729"/>
    </source>
</evidence>
<dbReference type="Gene3D" id="3.40.30.10">
    <property type="entry name" value="Glutaredoxin"/>
    <property type="match status" value="1"/>
</dbReference>
<accession>A0A940YDM9</accession>
<evidence type="ECO:0000313" key="10">
    <source>
        <dbReference type="EMBL" id="MBQ0932695.1"/>
    </source>
</evidence>
<dbReference type="Proteomes" id="UP000676246">
    <property type="component" value="Unassembled WGS sequence"/>
</dbReference>
<keyword evidence="11" id="KW-1185">Reference proteome</keyword>
<dbReference type="GO" id="GO:0016491">
    <property type="term" value="F:oxidoreductase activity"/>
    <property type="evidence" value="ECO:0007669"/>
    <property type="project" value="InterPro"/>
</dbReference>
<proteinExistence type="inferred from homology"/>
<keyword evidence="6" id="KW-0676">Redox-active center</keyword>
<dbReference type="SUPFAM" id="SSF52833">
    <property type="entry name" value="Thioredoxin-like"/>
    <property type="match status" value="1"/>
</dbReference>
<dbReference type="GO" id="GO:0042597">
    <property type="term" value="C:periplasmic space"/>
    <property type="evidence" value="ECO:0007669"/>
    <property type="project" value="UniProtKB-SubCell"/>
</dbReference>
<dbReference type="AlphaFoldDB" id="A0A940YDM9"/>
<evidence type="ECO:0000256" key="8">
    <source>
        <dbReference type="PIRSR" id="PIRSR001488-1"/>
    </source>
</evidence>